<dbReference type="EMBL" id="JABBPN010000003">
    <property type="protein sequence ID" value="NMO94952.1"/>
    <property type="molecule type" value="Genomic_DNA"/>
</dbReference>
<name>A0A848M4C1_PAELE</name>
<evidence type="ECO:0000313" key="1">
    <source>
        <dbReference type="EMBL" id="NMO94952.1"/>
    </source>
</evidence>
<proteinExistence type="predicted"/>
<dbReference type="RefSeq" id="WP_169503740.1">
    <property type="nucleotide sequence ID" value="NZ_JABBPN010000003.1"/>
</dbReference>
<gene>
    <name evidence="1" type="ORF">HII30_03995</name>
</gene>
<dbReference type="AlphaFoldDB" id="A0A848M4C1"/>
<dbReference type="Proteomes" id="UP000565468">
    <property type="component" value="Unassembled WGS sequence"/>
</dbReference>
<protein>
    <submittedName>
        <fullName evidence="1">Uncharacterized protein</fullName>
    </submittedName>
</protein>
<evidence type="ECO:0000313" key="2">
    <source>
        <dbReference type="Proteomes" id="UP000565468"/>
    </source>
</evidence>
<comment type="caution">
    <text evidence="1">The sequence shown here is derived from an EMBL/GenBank/DDBJ whole genome shotgun (WGS) entry which is preliminary data.</text>
</comment>
<accession>A0A848M4C1</accession>
<keyword evidence="2" id="KW-1185">Reference proteome</keyword>
<reference evidence="1 2" key="1">
    <citation type="submission" date="2020-04" db="EMBL/GenBank/DDBJ databases">
        <title>Paenibacillus algicola sp. nov., a novel marine bacterium producing alginate lyase.</title>
        <authorList>
            <person name="Huang H."/>
        </authorList>
    </citation>
    <scope>NUCLEOTIDE SEQUENCE [LARGE SCALE GENOMIC DNA]</scope>
    <source>
        <strain evidence="1 2">L7-75</strain>
    </source>
</reference>
<sequence length="458" mass="53604">MPKPSSFEAVLNMLTKEELVQILGQAASKDSVLKNTILHKYAKDTNSGLTQQLKSCKQQMKAIVKEYKGREGFIPYRETGRFVNEMLLMLDEIDDSMDPFLALETAWLLLEEGVEAFQYADDSNGEIGMLVQGALERVGAIALSLESRETAVRERFFNRLLQISQSQVFRGWEDFQMDLLRLCAEFADLETPRQRLRETMEQLIASNLKDEYKRYFNDVLQELLFQLIRDYGTPEEGERYVEEHLDIKFFRELAIEQHMRSGDYRRALKLAEEGEIQDQELPGLISKWKAARYEAYKQLSLTQEQERLAKELLLDGDYAYYRELENLHQGDKEELYRSILKELKQADGWRAREVYLQLISKRNDLDEMMMYVKANPHMIEDYAPRLFPEYPEETAEIYSSYISSAAGSSSNRKEYRRVCGILKRYKKIAGKPRQEQLIEQLKAQYAKRPAFLDELDNI</sequence>
<organism evidence="1 2">
    <name type="scientific">Paenibacillus lemnae</name>
    <dbReference type="NCBI Taxonomy" id="1330551"/>
    <lineage>
        <taxon>Bacteria</taxon>
        <taxon>Bacillati</taxon>
        <taxon>Bacillota</taxon>
        <taxon>Bacilli</taxon>
        <taxon>Bacillales</taxon>
        <taxon>Paenibacillaceae</taxon>
        <taxon>Paenibacillus</taxon>
    </lineage>
</organism>